<dbReference type="HOGENOM" id="CLU_012494_5_1_10"/>
<dbReference type="InterPro" id="IPR050300">
    <property type="entry name" value="GDXG_lipolytic_enzyme"/>
</dbReference>
<sequence length="350" mass="38538">MVPPCKFLKGSKQAILRFIDIDILTLHIFYNFIATNLRVMKFKRLLSVLTLMATSQFSIAQQKPIVLYPDGVPNAKKAPASYVEEIVDNRASKVTDPVLIPYFPDKEKANGTAVIICPGGGYARLAMDHEGYAVAKKFNEIGVTAFVLKYRLPSDEIMADKSIGPLQDAQRSIQLIRQRASEWGINPAKVGIMGFSAGGHLASTAGTHFDKAVIANKANINLRPDFMLLLYPVISFGEMAHKGSMHNLLGANPSQQQLDLYSNEKQVTANTPITFLIQAEDDKTVPVQNSLMFYNALLAANVKAEMHIYPNGGHGFGLNNKTTKDYWFNSATNWMDANGLLSKDSVGPKK</sequence>
<reference evidence="3" key="1">
    <citation type="submission" date="2011-09" db="EMBL/GenBank/DDBJ databases">
        <title>The permanent draft genome of Mucilaginibacter paludis DSM 18603.</title>
        <authorList>
            <consortium name="US DOE Joint Genome Institute (JGI-PGF)"/>
            <person name="Lucas S."/>
            <person name="Han J."/>
            <person name="Lapidus A."/>
            <person name="Bruce D."/>
            <person name="Goodwin L."/>
            <person name="Pitluck S."/>
            <person name="Peters L."/>
            <person name="Kyrpides N."/>
            <person name="Mavromatis K."/>
            <person name="Ivanova N."/>
            <person name="Mikhailova N."/>
            <person name="Held B."/>
            <person name="Detter J.C."/>
            <person name="Tapia R."/>
            <person name="Han C."/>
            <person name="Land M."/>
            <person name="Hauser L."/>
            <person name="Markowitz V."/>
            <person name="Cheng J.-F."/>
            <person name="Hugenholtz P."/>
            <person name="Woyke T."/>
            <person name="Wu D."/>
            <person name="Tindall B."/>
            <person name="Brambilla E."/>
            <person name="Klenk H.-P."/>
            <person name="Eisen J.A."/>
        </authorList>
    </citation>
    <scope>NUCLEOTIDE SEQUENCE [LARGE SCALE GENOMIC DNA]</scope>
    <source>
        <strain evidence="3">DSM 18603</strain>
    </source>
</reference>
<dbReference type="PANTHER" id="PTHR48081:SF6">
    <property type="entry name" value="PEPTIDASE S9 PROLYL OLIGOPEPTIDASE CATALYTIC DOMAIN-CONTAINING PROTEIN"/>
    <property type="match status" value="1"/>
</dbReference>
<keyword evidence="1" id="KW-0378">Hydrolase</keyword>
<dbReference type="AlphaFoldDB" id="H1Y2H9"/>
<name>H1Y2H9_9SPHI</name>
<evidence type="ECO:0000259" key="2">
    <source>
        <dbReference type="Pfam" id="PF20434"/>
    </source>
</evidence>
<dbReference type="GO" id="GO:0016787">
    <property type="term" value="F:hydrolase activity"/>
    <property type="evidence" value="ECO:0007669"/>
    <property type="project" value="UniProtKB-KW"/>
</dbReference>
<dbReference type="Gene3D" id="3.40.50.1820">
    <property type="entry name" value="alpha/beta hydrolase"/>
    <property type="match status" value="1"/>
</dbReference>
<organism evidence="3 4">
    <name type="scientific">Mucilaginibacter paludis DSM 18603</name>
    <dbReference type="NCBI Taxonomy" id="714943"/>
    <lineage>
        <taxon>Bacteria</taxon>
        <taxon>Pseudomonadati</taxon>
        <taxon>Bacteroidota</taxon>
        <taxon>Sphingobacteriia</taxon>
        <taxon>Sphingobacteriales</taxon>
        <taxon>Sphingobacteriaceae</taxon>
        <taxon>Mucilaginibacter</taxon>
    </lineage>
</organism>
<dbReference type="EMBL" id="CM001403">
    <property type="protein sequence ID" value="EHQ28027.1"/>
    <property type="molecule type" value="Genomic_DNA"/>
</dbReference>
<dbReference type="PANTHER" id="PTHR48081">
    <property type="entry name" value="AB HYDROLASE SUPERFAMILY PROTEIN C4A8.06C"/>
    <property type="match status" value="1"/>
</dbReference>
<dbReference type="InterPro" id="IPR029058">
    <property type="entry name" value="AB_hydrolase_fold"/>
</dbReference>
<gene>
    <name evidence="3" type="ORF">Mucpa_3936</name>
</gene>
<dbReference type="SUPFAM" id="SSF53474">
    <property type="entry name" value="alpha/beta-Hydrolases"/>
    <property type="match status" value="1"/>
</dbReference>
<feature type="domain" description="BD-FAE-like" evidence="2">
    <location>
        <begin position="102"/>
        <end position="297"/>
    </location>
</feature>
<protein>
    <submittedName>
        <fullName evidence="3">Esterase/lipase</fullName>
    </submittedName>
</protein>
<evidence type="ECO:0000313" key="3">
    <source>
        <dbReference type="EMBL" id="EHQ28027.1"/>
    </source>
</evidence>
<proteinExistence type="predicted"/>
<keyword evidence="4" id="KW-1185">Reference proteome</keyword>
<dbReference type="InterPro" id="IPR049492">
    <property type="entry name" value="BD-FAE-like_dom"/>
</dbReference>
<dbReference type="eggNOG" id="COG0657">
    <property type="taxonomic scope" value="Bacteria"/>
</dbReference>
<evidence type="ECO:0000313" key="4">
    <source>
        <dbReference type="Proteomes" id="UP000002774"/>
    </source>
</evidence>
<accession>H1Y2H9</accession>
<dbReference type="Pfam" id="PF20434">
    <property type="entry name" value="BD-FAE"/>
    <property type="match status" value="1"/>
</dbReference>
<dbReference type="STRING" id="714943.Mucpa_3936"/>
<evidence type="ECO:0000256" key="1">
    <source>
        <dbReference type="ARBA" id="ARBA00022801"/>
    </source>
</evidence>
<dbReference type="Proteomes" id="UP000002774">
    <property type="component" value="Chromosome"/>
</dbReference>